<evidence type="ECO:0000313" key="1">
    <source>
        <dbReference type="EnsemblMetazoa" id="Aqu2.1.04108_001"/>
    </source>
</evidence>
<protein>
    <submittedName>
        <fullName evidence="1">Uncharacterized protein</fullName>
    </submittedName>
</protein>
<proteinExistence type="predicted"/>
<reference evidence="1" key="1">
    <citation type="submission" date="2017-05" db="UniProtKB">
        <authorList>
            <consortium name="EnsemblMetazoa"/>
        </authorList>
    </citation>
    <scope>IDENTIFICATION</scope>
</reference>
<sequence>GLVHKEQLLEYVLKVKERVNEGIGTVPTAQPEWTAQLGEWLTKMRMEGVKFSLPQELESDLDPHRDFLDSQSLTSVHSRDVIVIAKAGSQMYNLAMPTSDTDYIVVYRKPTHVSICNIILLNIDI</sequence>
<dbReference type="InParanoid" id="A0A1X7SPV0"/>
<accession>A0A1X7SPV0</accession>
<name>A0A1X7SPV0_AMPQE</name>
<dbReference type="AlphaFoldDB" id="A0A1X7SPV0"/>
<dbReference type="EnsemblMetazoa" id="Aqu2.1.04108_001">
    <property type="protein sequence ID" value="Aqu2.1.04108_001"/>
    <property type="gene ID" value="Aqu2.1.04108"/>
</dbReference>
<organism evidence="1">
    <name type="scientific">Amphimedon queenslandica</name>
    <name type="common">Sponge</name>
    <dbReference type="NCBI Taxonomy" id="400682"/>
    <lineage>
        <taxon>Eukaryota</taxon>
        <taxon>Metazoa</taxon>
        <taxon>Porifera</taxon>
        <taxon>Demospongiae</taxon>
        <taxon>Heteroscleromorpha</taxon>
        <taxon>Haplosclerida</taxon>
        <taxon>Niphatidae</taxon>
        <taxon>Amphimedon</taxon>
    </lineage>
</organism>
<dbReference type="OrthoDB" id="6142798at2759"/>